<feature type="region of interest" description="Disordered" evidence="1">
    <location>
        <begin position="161"/>
        <end position="228"/>
    </location>
</feature>
<feature type="region of interest" description="Disordered" evidence="1">
    <location>
        <begin position="1"/>
        <end position="76"/>
    </location>
</feature>
<evidence type="ECO:0000313" key="2">
    <source>
        <dbReference type="EMBL" id="CCC70347.1"/>
    </source>
</evidence>
<evidence type="ECO:0000313" key="3">
    <source>
        <dbReference type="Proteomes" id="UP000001640"/>
    </source>
</evidence>
<name>G0VFT0_NAUCA</name>
<keyword evidence="3" id="KW-1185">Reference proteome</keyword>
<evidence type="ECO:0000256" key="1">
    <source>
        <dbReference type="SAM" id="MobiDB-lite"/>
    </source>
</evidence>
<protein>
    <submittedName>
        <fullName evidence="2">Uncharacterized protein</fullName>
    </submittedName>
</protein>
<reference evidence="2 3" key="1">
    <citation type="journal article" date="2011" name="Proc. Natl. Acad. Sci. U.S.A.">
        <title>Evolutionary erosion of yeast sex chromosomes by mating-type switching accidents.</title>
        <authorList>
            <person name="Gordon J.L."/>
            <person name="Armisen D."/>
            <person name="Proux-Wera E."/>
            <person name="Oheigeartaigh S.S."/>
            <person name="Byrne K.P."/>
            <person name="Wolfe K.H."/>
        </authorList>
    </citation>
    <scope>NUCLEOTIDE SEQUENCE [LARGE SCALE GENOMIC DNA]</scope>
    <source>
        <strain evidence="3">ATCC 76901 / BCRC 22586 / CBS 4309 / NBRC 1992 / NRRL Y-12630</strain>
    </source>
</reference>
<proteinExistence type="predicted"/>
<feature type="compositionally biased region" description="Low complexity" evidence="1">
    <location>
        <begin position="57"/>
        <end position="74"/>
    </location>
</feature>
<dbReference type="KEGG" id="ncs:NCAS_0E02770"/>
<dbReference type="GeneID" id="96903978"/>
<organism evidence="2 3">
    <name type="scientific">Naumovozyma castellii</name>
    <name type="common">Yeast</name>
    <name type="synonym">Saccharomyces castellii</name>
    <dbReference type="NCBI Taxonomy" id="27288"/>
    <lineage>
        <taxon>Eukaryota</taxon>
        <taxon>Fungi</taxon>
        <taxon>Dikarya</taxon>
        <taxon>Ascomycota</taxon>
        <taxon>Saccharomycotina</taxon>
        <taxon>Saccharomycetes</taxon>
        <taxon>Saccharomycetales</taxon>
        <taxon>Saccharomycetaceae</taxon>
        <taxon>Naumovozyma</taxon>
    </lineage>
</organism>
<feature type="compositionally biased region" description="Basic and acidic residues" evidence="1">
    <location>
        <begin position="180"/>
        <end position="191"/>
    </location>
</feature>
<dbReference type="EMBL" id="HE576756">
    <property type="protein sequence ID" value="CCC70347.1"/>
    <property type="molecule type" value="Genomic_DNA"/>
</dbReference>
<reference key="2">
    <citation type="submission" date="2011-08" db="EMBL/GenBank/DDBJ databases">
        <title>Genome sequence of Naumovozyma castellii.</title>
        <authorList>
            <person name="Gordon J.L."/>
            <person name="Armisen D."/>
            <person name="Proux-Wera E."/>
            <person name="OhEigeartaigh S.S."/>
            <person name="Byrne K.P."/>
            <person name="Wolfe K.H."/>
        </authorList>
    </citation>
    <scope>NUCLEOTIDE SEQUENCE</scope>
    <source>
        <strain>Type strain:CBS 4309</strain>
    </source>
</reference>
<dbReference type="Proteomes" id="UP000001640">
    <property type="component" value="Chromosome 5"/>
</dbReference>
<dbReference type="HOGENOM" id="CLU_1215066_0_0_1"/>
<feature type="compositionally biased region" description="Basic residues" evidence="1">
    <location>
        <begin position="161"/>
        <end position="171"/>
    </location>
</feature>
<dbReference type="AlphaFoldDB" id="G0VFT0"/>
<feature type="compositionally biased region" description="Basic and acidic residues" evidence="1">
    <location>
        <begin position="199"/>
        <end position="228"/>
    </location>
</feature>
<dbReference type="InParanoid" id="G0VFT0"/>
<accession>G0VFT0</accession>
<sequence length="228" mass="26336">MVTSEKMLKDPQQPGTKRMKLATIIDSNPDSNVLRTPPPSAAKRKINVDDTRNFHVPSSSSSSSNPSSSSSSPNERQDYAMDNLITTVKEIRQLSANLCQKFNVDMDRPNDGNATDDSEGDMITIEEISRLLPLTNKISREEIYRRIDRLVEKSEVLRQRREAKRRRKRYMASRTTTTDTTRDQKKSKDGIEQLIYCLQDEHHDKSRELPKTETRKQKETEDFHKPIE</sequence>
<gene>
    <name evidence="2" type="primary">NCAS0E02770</name>
    <name evidence="2" type="ordered locus">NCAS_0E02770</name>
</gene>
<feature type="compositionally biased region" description="Polar residues" evidence="1">
    <location>
        <begin position="25"/>
        <end position="34"/>
    </location>
</feature>
<dbReference type="RefSeq" id="XP_003676706.1">
    <property type="nucleotide sequence ID" value="XM_003676658.1"/>
</dbReference>